<dbReference type="OrthoDB" id="9776955at2"/>
<dbReference type="PANTHER" id="PTHR35271">
    <property type="entry name" value="ABC TRANSPORTER, SUBSTRATE-BINDING LIPOPROTEIN-RELATED"/>
    <property type="match status" value="1"/>
</dbReference>
<reference evidence="2 3" key="1">
    <citation type="submission" date="2018-05" db="EMBL/GenBank/DDBJ databases">
        <title>Spiribacter halobius sp. nov., a moderately halophilic bacterium isolated from marine solar saltern.</title>
        <authorList>
            <person name="Zheng W.-S."/>
            <person name="Lu D.-C."/>
            <person name="Du Z.-J."/>
        </authorList>
    </citation>
    <scope>NUCLEOTIDE SEQUENCE [LARGE SCALE GENOMIC DNA]</scope>
    <source>
        <strain evidence="2 3">E85</strain>
    </source>
</reference>
<dbReference type="EMBL" id="QFFI01000002">
    <property type="protein sequence ID" value="PWG65458.1"/>
    <property type="molecule type" value="Genomic_DNA"/>
</dbReference>
<keyword evidence="1" id="KW-0732">Signal</keyword>
<name>A0A2U2N8P0_9GAMM</name>
<proteinExistence type="predicted"/>
<keyword evidence="3" id="KW-1185">Reference proteome</keyword>
<feature type="signal peptide" evidence="1">
    <location>
        <begin position="1"/>
        <end position="21"/>
    </location>
</feature>
<gene>
    <name evidence="2" type="ORF">DEM34_01575</name>
</gene>
<dbReference type="Proteomes" id="UP000245474">
    <property type="component" value="Unassembled WGS sequence"/>
</dbReference>
<sequence>MFRRTVCAAVAALLVAVPAVAQQYTVKVTAIVEHPALDAVRAGAREALEARGYDVGEDIDWEFQSAQGDVGIAGQIARTFVGESPDVILAIATPSAQAAVSAARGRVPVIFSAVTDPVDARLVSSLEAPGGNVTGVSDMTPVDRHIEMMLEAMPGLERLGVPYNPGEANAAVLVERIKALAPEYGLEVVTASAPSSADVLAAARSLVGKVDAIYVTTDNTLMSAFESVAQVGMDADIPVFAADTSVVERGAAAAAGFDYHDIGLQTGDIIARVLEGEAPGEIPVQFVDRTLLHVNLGAAADMGLELPAAFLDGADRVIE</sequence>
<evidence type="ECO:0000313" key="2">
    <source>
        <dbReference type="EMBL" id="PWG65458.1"/>
    </source>
</evidence>
<dbReference type="Gene3D" id="3.40.50.2300">
    <property type="match status" value="2"/>
</dbReference>
<evidence type="ECO:0000313" key="3">
    <source>
        <dbReference type="Proteomes" id="UP000245474"/>
    </source>
</evidence>
<evidence type="ECO:0000256" key="1">
    <source>
        <dbReference type="SAM" id="SignalP"/>
    </source>
</evidence>
<dbReference type="AlphaFoldDB" id="A0A2U2N8P0"/>
<comment type="caution">
    <text evidence="2">The sequence shown here is derived from an EMBL/GenBank/DDBJ whole genome shotgun (WGS) entry which is preliminary data.</text>
</comment>
<dbReference type="InterPro" id="IPR007487">
    <property type="entry name" value="ABC_transpt-TYRBP-like"/>
</dbReference>
<organism evidence="2 3">
    <name type="scientific">Sediminicurvatus halobius</name>
    <dbReference type="NCBI Taxonomy" id="2182432"/>
    <lineage>
        <taxon>Bacteria</taxon>
        <taxon>Pseudomonadati</taxon>
        <taxon>Pseudomonadota</taxon>
        <taxon>Gammaproteobacteria</taxon>
        <taxon>Chromatiales</taxon>
        <taxon>Ectothiorhodospiraceae</taxon>
        <taxon>Sediminicurvatus</taxon>
    </lineage>
</organism>
<protein>
    <submittedName>
        <fullName evidence="2">ABC transporter permease</fullName>
    </submittedName>
</protein>
<accession>A0A2U2N8P0</accession>
<dbReference type="PANTHER" id="PTHR35271:SF1">
    <property type="entry name" value="ABC TRANSPORTER, SUBSTRATE-BINDING LIPOPROTEIN"/>
    <property type="match status" value="1"/>
</dbReference>
<dbReference type="Pfam" id="PF04392">
    <property type="entry name" value="ABC_sub_bind"/>
    <property type="match status" value="1"/>
</dbReference>
<dbReference type="SUPFAM" id="SSF53822">
    <property type="entry name" value="Periplasmic binding protein-like I"/>
    <property type="match status" value="1"/>
</dbReference>
<dbReference type="InterPro" id="IPR028082">
    <property type="entry name" value="Peripla_BP_I"/>
</dbReference>
<dbReference type="RefSeq" id="WP_109675561.1">
    <property type="nucleotide sequence ID" value="NZ_CP086615.1"/>
</dbReference>
<dbReference type="CDD" id="cd06325">
    <property type="entry name" value="PBP1_ABC_unchar_transporter"/>
    <property type="match status" value="1"/>
</dbReference>
<feature type="chain" id="PRO_5015763047" evidence="1">
    <location>
        <begin position="22"/>
        <end position="319"/>
    </location>
</feature>